<accession>A0AAE3FXF2</accession>
<dbReference type="EMBL" id="JAKRVX010000003">
    <property type="protein sequence ID" value="MCL9816975.1"/>
    <property type="molecule type" value="Genomic_DNA"/>
</dbReference>
<dbReference type="AlphaFoldDB" id="A0AAE3FXF2"/>
<proteinExistence type="predicted"/>
<organism evidence="1 2">
    <name type="scientific">Natronocalculus amylovorans</name>
    <dbReference type="NCBI Taxonomy" id="2917812"/>
    <lineage>
        <taxon>Archaea</taxon>
        <taxon>Methanobacteriati</taxon>
        <taxon>Methanobacteriota</taxon>
        <taxon>Stenosarchaea group</taxon>
        <taxon>Halobacteria</taxon>
        <taxon>Halobacteriales</taxon>
        <taxon>Haloferacaceae</taxon>
        <taxon>Natronocalculus</taxon>
    </lineage>
</organism>
<comment type="caution">
    <text evidence="1">The sequence shown here is derived from an EMBL/GenBank/DDBJ whole genome shotgun (WGS) entry which is preliminary data.</text>
</comment>
<keyword evidence="2" id="KW-1185">Reference proteome</keyword>
<gene>
    <name evidence="1" type="ORF">AArcSt2_08470</name>
</gene>
<dbReference type="Proteomes" id="UP001203207">
    <property type="component" value="Unassembled WGS sequence"/>
</dbReference>
<reference evidence="1" key="1">
    <citation type="journal article" date="2022" name="Syst. Appl. Microbiol.">
        <title>Natronocalculus amylovorans gen. nov., sp. nov., and Natranaeroarchaeum aerophilus sp. nov., dominant culturable amylolytic natronoarchaea from hypersaline soda lakes in southwestern Siberia.</title>
        <authorList>
            <person name="Sorokin D.Y."/>
            <person name="Elcheninov A.G."/>
            <person name="Khizhniak T.V."/>
            <person name="Koenen M."/>
            <person name="Bale N.J."/>
            <person name="Damste J.S.S."/>
            <person name="Kublanov I.V."/>
        </authorList>
    </citation>
    <scope>NUCLEOTIDE SEQUENCE</scope>
    <source>
        <strain evidence="1">AArc-St2</strain>
    </source>
</reference>
<reference evidence="1" key="2">
    <citation type="submission" date="2022-02" db="EMBL/GenBank/DDBJ databases">
        <authorList>
            <person name="Elcheninov A.G."/>
            <person name="Sorokin D.Y."/>
            <person name="Kublanov I.V."/>
        </authorList>
    </citation>
    <scope>NUCLEOTIDE SEQUENCE</scope>
    <source>
        <strain evidence="1">AArc-St2</strain>
    </source>
</reference>
<protein>
    <submittedName>
        <fullName evidence="1">ASCH domain-containing protein</fullName>
    </submittedName>
</protein>
<dbReference type="RefSeq" id="WP_174653876.1">
    <property type="nucleotide sequence ID" value="NZ_JAKRVX010000003.1"/>
</dbReference>
<name>A0AAE3FXF2_9EURY</name>
<evidence type="ECO:0000313" key="1">
    <source>
        <dbReference type="EMBL" id="MCL9816975.1"/>
    </source>
</evidence>
<evidence type="ECO:0000313" key="2">
    <source>
        <dbReference type="Proteomes" id="UP001203207"/>
    </source>
</evidence>
<sequence>MAEIDPETLLPNDRVKDAVKSGEMTQITRGKAYADEGDTFSIDGETFEVDELVERTLGSFTDEDANAEGSPSLAAYKERMVKAHGGHFTWDDDADVVSHRFVRR</sequence>